<dbReference type="AlphaFoldDB" id="A0A1L6MYT1"/>
<sequence length="81" mass="8732">MDNFLDTDAVSIVITCITHIMNTGEGKVKKKTRPFMAGIVSITTGCGVSVDGGGGVKRQSLAMKTESSFYTDEKKIQFNLI</sequence>
<accession>A0A1L6MYT1</accession>
<evidence type="ECO:0000313" key="1">
    <source>
        <dbReference type="EMBL" id="APS00629.1"/>
    </source>
</evidence>
<dbReference type="Proteomes" id="UP000185544">
    <property type="component" value="Chromosome"/>
</dbReference>
<organism evidence="1 2">
    <name type="scientific">Pajaroellobacter abortibovis</name>
    <dbReference type="NCBI Taxonomy" id="1882918"/>
    <lineage>
        <taxon>Bacteria</taxon>
        <taxon>Pseudomonadati</taxon>
        <taxon>Myxococcota</taxon>
        <taxon>Polyangia</taxon>
        <taxon>Polyangiales</taxon>
        <taxon>Polyangiaceae</taxon>
    </lineage>
</organism>
<reference evidence="1 2" key="1">
    <citation type="submission" date="2016-08" db="EMBL/GenBank/DDBJ databases">
        <title>Identification and validation of antigenic proteins from Pajaroellobacter abortibovis using de-novo genome sequence assembly and reverse vaccinology.</title>
        <authorList>
            <person name="Welly B.T."/>
            <person name="Miller M.R."/>
            <person name="Stott J.L."/>
            <person name="Blanchard M.T."/>
            <person name="Islas-Trejo A.D."/>
            <person name="O'Rourke S.M."/>
            <person name="Young A.E."/>
            <person name="Medrano J.F."/>
            <person name="Van Eenennaam A.L."/>
        </authorList>
    </citation>
    <scope>NUCLEOTIDE SEQUENCE [LARGE SCALE GENOMIC DNA]</scope>
    <source>
        <strain evidence="1 2">BTF92-0548A/99-0131</strain>
    </source>
</reference>
<dbReference type="KEGG" id="pabo:BCY86_08055"/>
<dbReference type="EMBL" id="CP016908">
    <property type="protein sequence ID" value="APS00629.1"/>
    <property type="molecule type" value="Genomic_DNA"/>
</dbReference>
<dbReference type="RefSeq" id="WP_075277299.1">
    <property type="nucleotide sequence ID" value="NZ_CP016908.1"/>
</dbReference>
<protein>
    <submittedName>
        <fullName evidence="1">Uncharacterized protein</fullName>
    </submittedName>
</protein>
<proteinExistence type="predicted"/>
<keyword evidence="2" id="KW-1185">Reference proteome</keyword>
<evidence type="ECO:0000313" key="2">
    <source>
        <dbReference type="Proteomes" id="UP000185544"/>
    </source>
</evidence>
<name>A0A1L6MYT1_9BACT</name>
<gene>
    <name evidence="1" type="ORF">BCY86_08055</name>
</gene>